<evidence type="ECO:0000256" key="4">
    <source>
        <dbReference type="HAMAP-Rule" id="MF_01401"/>
    </source>
</evidence>
<comment type="similarity">
    <text evidence="4">Belongs to the MsrA Met sulfoxide reductase family.</text>
</comment>
<gene>
    <name evidence="4" type="primary">msrA</name>
    <name evidence="7" type="ORF">SAMN04487997_1830</name>
</gene>
<dbReference type="NCBIfam" id="TIGR00401">
    <property type="entry name" value="msrA"/>
    <property type="match status" value="1"/>
</dbReference>
<evidence type="ECO:0000256" key="2">
    <source>
        <dbReference type="ARBA" id="ARBA00047806"/>
    </source>
</evidence>
<feature type="chain" id="PRO_5011508222" description="Peptide methionine sulfoxide reductase MsrA" evidence="5">
    <location>
        <begin position="28"/>
        <end position="233"/>
    </location>
</feature>
<dbReference type="HAMAP" id="MF_01401">
    <property type="entry name" value="MsrA"/>
    <property type="match status" value="1"/>
</dbReference>
<dbReference type="EMBL" id="FNYC01000003">
    <property type="protein sequence ID" value="SEI85867.1"/>
    <property type="molecule type" value="Genomic_DNA"/>
</dbReference>
<dbReference type="PANTHER" id="PTHR43774:SF1">
    <property type="entry name" value="PEPTIDE METHIONINE SULFOXIDE REDUCTASE MSRA 2"/>
    <property type="match status" value="1"/>
</dbReference>
<dbReference type="Gene3D" id="3.30.1060.10">
    <property type="entry name" value="Peptide methionine sulphoxide reductase MsrA"/>
    <property type="match status" value="1"/>
</dbReference>
<dbReference type="PANTHER" id="PTHR43774">
    <property type="entry name" value="PEPTIDE METHIONINE SULFOXIDE REDUCTASE"/>
    <property type="match status" value="1"/>
</dbReference>
<dbReference type="STRING" id="529704.SAMN02927913_1894"/>
<dbReference type="PROSITE" id="PS51257">
    <property type="entry name" value="PROKAR_LIPOPROTEIN"/>
    <property type="match status" value="1"/>
</dbReference>
<sequence>MIRRWFVLLPLAGALLAGCGVSGSAAADGVARLPDARFDPAPAHSGEQVAVFAGGCFWGVEAVFDHVRGVRKAWSGYAGGSADTATYEQVSDGDTGHAESVKVVYDPRKVSYGQLLKVFFAVAHDPTQRNRQGPDVGSQYRSVIFYATPQQQQVANSYIAQLTAVHAFDAPIVTQVVPLKGFYTAEAYHQNYAALHPDNPYIAYNDAPKVAHLKQWLPALYRPQVQTVDVQLR</sequence>
<dbReference type="EC" id="1.8.4.11" evidence="4"/>
<evidence type="ECO:0000256" key="3">
    <source>
        <dbReference type="ARBA" id="ARBA00048782"/>
    </source>
</evidence>
<dbReference type="InterPro" id="IPR002569">
    <property type="entry name" value="Met_Sox_Rdtase_MsrA_dom"/>
</dbReference>
<evidence type="ECO:0000259" key="6">
    <source>
        <dbReference type="Pfam" id="PF01625"/>
    </source>
</evidence>
<evidence type="ECO:0000256" key="1">
    <source>
        <dbReference type="ARBA" id="ARBA00023002"/>
    </source>
</evidence>
<comment type="catalytic activity">
    <reaction evidence="3 4">
        <text>[thioredoxin]-disulfide + L-methionine + H2O = L-methionine (S)-S-oxide + [thioredoxin]-dithiol</text>
        <dbReference type="Rhea" id="RHEA:19993"/>
        <dbReference type="Rhea" id="RHEA-COMP:10698"/>
        <dbReference type="Rhea" id="RHEA-COMP:10700"/>
        <dbReference type="ChEBI" id="CHEBI:15377"/>
        <dbReference type="ChEBI" id="CHEBI:29950"/>
        <dbReference type="ChEBI" id="CHEBI:50058"/>
        <dbReference type="ChEBI" id="CHEBI:57844"/>
        <dbReference type="ChEBI" id="CHEBI:58772"/>
        <dbReference type="EC" id="1.8.4.11"/>
    </reaction>
</comment>
<name>A0A1H6U8D0_9GAMM</name>
<dbReference type="Proteomes" id="UP000199420">
    <property type="component" value="Unassembled WGS sequence"/>
</dbReference>
<feature type="active site" evidence="4">
    <location>
        <position position="56"/>
    </location>
</feature>
<dbReference type="SUPFAM" id="SSF55068">
    <property type="entry name" value="Peptide methionine sulfoxide reductase"/>
    <property type="match status" value="1"/>
</dbReference>
<dbReference type="GO" id="GO:0033744">
    <property type="term" value="F:L-methionine:thioredoxin-disulfide S-oxidoreductase activity"/>
    <property type="evidence" value="ECO:0007669"/>
    <property type="project" value="RHEA"/>
</dbReference>
<dbReference type="InterPro" id="IPR036509">
    <property type="entry name" value="Met_Sox_Rdtase_MsrA_sf"/>
</dbReference>
<reference evidence="7 8" key="1">
    <citation type="submission" date="2016-10" db="EMBL/GenBank/DDBJ databases">
        <authorList>
            <person name="de Groot N.N."/>
        </authorList>
    </citation>
    <scope>NUCLEOTIDE SEQUENCE [LARGE SCALE GENOMIC DNA]</scope>
    <source>
        <strain evidence="7 8">DSM 26515</strain>
    </source>
</reference>
<dbReference type="Pfam" id="PF01625">
    <property type="entry name" value="PMSR"/>
    <property type="match status" value="1"/>
</dbReference>
<evidence type="ECO:0000313" key="7">
    <source>
        <dbReference type="EMBL" id="SEI85867.1"/>
    </source>
</evidence>
<dbReference type="OrthoDB" id="4174719at2"/>
<proteinExistence type="inferred from homology"/>
<dbReference type="RefSeq" id="WP_091336238.1">
    <property type="nucleotide sequence ID" value="NZ_FNYC01000003.1"/>
</dbReference>
<comment type="catalytic activity">
    <reaction evidence="2 4">
        <text>L-methionyl-[protein] + [thioredoxin]-disulfide + H2O = L-methionyl-(S)-S-oxide-[protein] + [thioredoxin]-dithiol</text>
        <dbReference type="Rhea" id="RHEA:14217"/>
        <dbReference type="Rhea" id="RHEA-COMP:10698"/>
        <dbReference type="Rhea" id="RHEA-COMP:10700"/>
        <dbReference type="Rhea" id="RHEA-COMP:12313"/>
        <dbReference type="Rhea" id="RHEA-COMP:12315"/>
        <dbReference type="ChEBI" id="CHEBI:15377"/>
        <dbReference type="ChEBI" id="CHEBI:16044"/>
        <dbReference type="ChEBI" id="CHEBI:29950"/>
        <dbReference type="ChEBI" id="CHEBI:44120"/>
        <dbReference type="ChEBI" id="CHEBI:50058"/>
        <dbReference type="EC" id="1.8.4.11"/>
    </reaction>
</comment>
<evidence type="ECO:0000256" key="5">
    <source>
        <dbReference type="SAM" id="SignalP"/>
    </source>
</evidence>
<keyword evidence="1 4" id="KW-0560">Oxidoreductase</keyword>
<dbReference type="AlphaFoldDB" id="A0A1H6U8D0"/>
<accession>A0A1H6U8D0</accession>
<evidence type="ECO:0000313" key="8">
    <source>
        <dbReference type="Proteomes" id="UP000199420"/>
    </source>
</evidence>
<protein>
    <recommendedName>
        <fullName evidence="4">Peptide methionine sulfoxide reductase MsrA</fullName>
        <shortName evidence="4">Protein-methionine-S-oxide reductase</shortName>
        <ecNumber evidence="4">1.8.4.11</ecNumber>
    </recommendedName>
    <alternativeName>
        <fullName evidence="4">Peptide-methionine (S)-S-oxide reductase</fullName>
        <shortName evidence="4">Peptide Met(O) reductase</shortName>
    </alternativeName>
</protein>
<organism evidence="7 8">
    <name type="scientific">Frateuria terrea</name>
    <dbReference type="NCBI Taxonomy" id="529704"/>
    <lineage>
        <taxon>Bacteria</taxon>
        <taxon>Pseudomonadati</taxon>
        <taxon>Pseudomonadota</taxon>
        <taxon>Gammaproteobacteria</taxon>
        <taxon>Lysobacterales</taxon>
        <taxon>Rhodanobacteraceae</taxon>
        <taxon>Frateuria</taxon>
    </lineage>
</organism>
<keyword evidence="8" id="KW-1185">Reference proteome</keyword>
<dbReference type="GO" id="GO:0008113">
    <property type="term" value="F:peptide-methionine (S)-S-oxide reductase activity"/>
    <property type="evidence" value="ECO:0007669"/>
    <property type="project" value="UniProtKB-UniRule"/>
</dbReference>
<comment type="function">
    <text evidence="4">Has an important function as a repair enzyme for proteins that have been inactivated by oxidation. Catalyzes the reversible oxidation-reduction of methionine sulfoxide in proteins to methionine.</text>
</comment>
<feature type="signal peptide" evidence="5">
    <location>
        <begin position="1"/>
        <end position="27"/>
    </location>
</feature>
<feature type="domain" description="Peptide methionine sulphoxide reductase MsrA" evidence="6">
    <location>
        <begin position="50"/>
        <end position="201"/>
    </location>
</feature>
<keyword evidence="5" id="KW-0732">Signal</keyword>